<reference evidence="1 2" key="1">
    <citation type="submission" date="2021-06" db="EMBL/GenBank/DDBJ databases">
        <title>Caerostris extrusa draft genome.</title>
        <authorList>
            <person name="Kono N."/>
            <person name="Arakawa K."/>
        </authorList>
    </citation>
    <scope>NUCLEOTIDE SEQUENCE [LARGE SCALE GENOMIC DNA]</scope>
</reference>
<gene>
    <name evidence="1" type="ORF">CEXT_569681</name>
</gene>
<comment type="caution">
    <text evidence="1">The sequence shown here is derived from an EMBL/GenBank/DDBJ whole genome shotgun (WGS) entry which is preliminary data.</text>
</comment>
<dbReference type="EMBL" id="BPLR01000891">
    <property type="protein sequence ID" value="GIY98161.1"/>
    <property type="molecule type" value="Genomic_DNA"/>
</dbReference>
<name>A0AAV4XVZ9_CAEEX</name>
<protein>
    <submittedName>
        <fullName evidence="1">Uncharacterized protein</fullName>
    </submittedName>
</protein>
<keyword evidence="2" id="KW-1185">Reference proteome</keyword>
<organism evidence="1 2">
    <name type="scientific">Caerostris extrusa</name>
    <name type="common">Bark spider</name>
    <name type="synonym">Caerostris bankana</name>
    <dbReference type="NCBI Taxonomy" id="172846"/>
    <lineage>
        <taxon>Eukaryota</taxon>
        <taxon>Metazoa</taxon>
        <taxon>Ecdysozoa</taxon>
        <taxon>Arthropoda</taxon>
        <taxon>Chelicerata</taxon>
        <taxon>Arachnida</taxon>
        <taxon>Araneae</taxon>
        <taxon>Araneomorphae</taxon>
        <taxon>Entelegynae</taxon>
        <taxon>Araneoidea</taxon>
        <taxon>Araneidae</taxon>
        <taxon>Caerostris</taxon>
    </lineage>
</organism>
<evidence type="ECO:0000313" key="1">
    <source>
        <dbReference type="EMBL" id="GIY98161.1"/>
    </source>
</evidence>
<dbReference type="AlphaFoldDB" id="A0AAV4XVZ9"/>
<accession>A0AAV4XVZ9</accession>
<proteinExistence type="predicted"/>
<sequence length="76" mass="8691">MSLAINLDYRIPEGQKGVQYQNAIFGCGLLLGEQSAQTNTFLPSSDVRFDLVWLTPTKRRRCLTPEEPENRLRFCS</sequence>
<dbReference type="Proteomes" id="UP001054945">
    <property type="component" value="Unassembled WGS sequence"/>
</dbReference>
<evidence type="ECO:0000313" key="2">
    <source>
        <dbReference type="Proteomes" id="UP001054945"/>
    </source>
</evidence>